<protein>
    <recommendedName>
        <fullName evidence="2">Potassium channel domain-containing protein</fullName>
    </recommendedName>
</protein>
<organism evidence="3 4">
    <name type="scientific">Sphingomonas swuensis</name>
    <dbReference type="NCBI Taxonomy" id="977800"/>
    <lineage>
        <taxon>Bacteria</taxon>
        <taxon>Pseudomonadati</taxon>
        <taxon>Pseudomonadota</taxon>
        <taxon>Alphaproteobacteria</taxon>
        <taxon>Sphingomonadales</taxon>
        <taxon>Sphingomonadaceae</taxon>
        <taxon>Sphingomonas</taxon>
    </lineage>
</organism>
<feature type="transmembrane region" description="Helical" evidence="1">
    <location>
        <begin position="63"/>
        <end position="86"/>
    </location>
</feature>
<dbReference type="Gene3D" id="1.10.287.70">
    <property type="match status" value="1"/>
</dbReference>
<dbReference type="Pfam" id="PF07885">
    <property type="entry name" value="Ion_trans_2"/>
    <property type="match status" value="1"/>
</dbReference>
<dbReference type="RefSeq" id="WP_344707017.1">
    <property type="nucleotide sequence ID" value="NZ_BAABBQ010000001.1"/>
</dbReference>
<comment type="caution">
    <text evidence="3">The sequence shown here is derived from an EMBL/GenBank/DDBJ whole genome shotgun (WGS) entry which is preliminary data.</text>
</comment>
<reference evidence="4" key="1">
    <citation type="journal article" date="2019" name="Int. J. Syst. Evol. Microbiol.">
        <title>The Global Catalogue of Microorganisms (GCM) 10K type strain sequencing project: providing services to taxonomists for standard genome sequencing and annotation.</title>
        <authorList>
            <consortium name="The Broad Institute Genomics Platform"/>
            <consortium name="The Broad Institute Genome Sequencing Center for Infectious Disease"/>
            <person name="Wu L."/>
            <person name="Ma J."/>
        </authorList>
    </citation>
    <scope>NUCLEOTIDE SEQUENCE [LARGE SCALE GENOMIC DNA]</scope>
    <source>
        <strain evidence="4">JCM 17563</strain>
    </source>
</reference>
<keyword evidence="1" id="KW-0812">Transmembrane</keyword>
<keyword evidence="4" id="KW-1185">Reference proteome</keyword>
<keyword evidence="1" id="KW-0472">Membrane</keyword>
<sequence>MAVIKLRAATDTLKEVAALYVGLLLVSATLFAWFEGRPFLDSLYWAATTATSTGYGDISAKTLGGMIVSVALMHASIFVIAPLIVVRLIERLNEDRHEFTHDEQERILATLSRLEERLERIEKR</sequence>
<gene>
    <name evidence="3" type="ORF">GCM10022280_17370</name>
</gene>
<proteinExistence type="predicted"/>
<evidence type="ECO:0000313" key="4">
    <source>
        <dbReference type="Proteomes" id="UP001500235"/>
    </source>
</evidence>
<evidence type="ECO:0000256" key="1">
    <source>
        <dbReference type="SAM" id="Phobius"/>
    </source>
</evidence>
<evidence type="ECO:0000259" key="2">
    <source>
        <dbReference type="Pfam" id="PF07885"/>
    </source>
</evidence>
<accession>A0ABP7SZ02</accession>
<dbReference type="InterPro" id="IPR013099">
    <property type="entry name" value="K_chnl_dom"/>
</dbReference>
<keyword evidence="1" id="KW-1133">Transmembrane helix</keyword>
<dbReference type="EMBL" id="BAABBQ010000001">
    <property type="protein sequence ID" value="GAA4018398.1"/>
    <property type="molecule type" value="Genomic_DNA"/>
</dbReference>
<feature type="domain" description="Potassium channel" evidence="2">
    <location>
        <begin position="21"/>
        <end position="84"/>
    </location>
</feature>
<evidence type="ECO:0000313" key="3">
    <source>
        <dbReference type="EMBL" id="GAA4018398.1"/>
    </source>
</evidence>
<dbReference type="Proteomes" id="UP001500235">
    <property type="component" value="Unassembled WGS sequence"/>
</dbReference>
<dbReference type="SUPFAM" id="SSF81324">
    <property type="entry name" value="Voltage-gated potassium channels"/>
    <property type="match status" value="1"/>
</dbReference>
<feature type="transmembrane region" description="Helical" evidence="1">
    <location>
        <begin position="12"/>
        <end position="34"/>
    </location>
</feature>
<name>A0ABP7SZ02_9SPHN</name>